<dbReference type="SMART" id="SM00387">
    <property type="entry name" value="HATPase_c"/>
    <property type="match status" value="1"/>
</dbReference>
<evidence type="ECO:0000256" key="1">
    <source>
        <dbReference type="ARBA" id="ARBA00000085"/>
    </source>
</evidence>
<dbReference type="SUPFAM" id="SSF158472">
    <property type="entry name" value="HAMP domain-like"/>
    <property type="match status" value="1"/>
</dbReference>
<dbReference type="Pfam" id="PF00512">
    <property type="entry name" value="HisKA"/>
    <property type="match status" value="1"/>
</dbReference>
<dbReference type="FunFam" id="3.30.565.10:FF:000006">
    <property type="entry name" value="Sensor histidine kinase WalK"/>
    <property type="match status" value="1"/>
</dbReference>
<dbReference type="InterPro" id="IPR036890">
    <property type="entry name" value="HATPase_C_sf"/>
</dbReference>
<dbReference type="SMART" id="SM00388">
    <property type="entry name" value="HisKA"/>
    <property type="match status" value="1"/>
</dbReference>
<dbReference type="AlphaFoldDB" id="A0A0G0A6V0"/>
<feature type="domain" description="Histidine kinase" evidence="12">
    <location>
        <begin position="229"/>
        <end position="453"/>
    </location>
</feature>
<dbReference type="InterPro" id="IPR003594">
    <property type="entry name" value="HATPase_dom"/>
</dbReference>
<dbReference type="Gene3D" id="1.10.287.130">
    <property type="match status" value="1"/>
</dbReference>
<feature type="transmembrane region" description="Helical" evidence="11">
    <location>
        <begin position="144"/>
        <end position="166"/>
    </location>
</feature>
<evidence type="ECO:0000256" key="9">
    <source>
        <dbReference type="ARBA" id="ARBA00023012"/>
    </source>
</evidence>
<sequence>MNTKSIRFKIIILFSSILIVAISVIFASFYTVTDKIIYQEVDKNLSLHTHNLDQFNDVSGMVTILLDQNGNVTKSSIDLNASSIVYNNLFKIAQKNRSITFINQNMGTTPMRFLIKPTWVDNKLIEVLLVAHPIEAIQKSLNSLMSTLIIIFVIFILPIIFGAILFTQRIIKPISLIINKMDDITTENLDIRLSNPKSGDEIEKLSLTFNNLLDRLHQSFKRERQFIEDIAHELKTPIATLKSGIEISLSKDRSKLEYKSTLKETLIDTDRISKLVSNLLDLAWISMSKNTINNKRFDLSDTISELSEIAFKLGLQKEVDVKVDVSKNIKIYGDESKISRAVLNLIDNAIKYTPSHKSVLIRLKQLNKNAVILITDEGVGISKKDLSHVFERFYRGRAPSSSAYRGLKTAKILGSGLGLAITQGIIKTQGGEIKIESLLNKGTTVKVILPIYQRVK</sequence>
<dbReference type="SUPFAM" id="SSF55874">
    <property type="entry name" value="ATPase domain of HSP90 chaperone/DNA topoisomerase II/histidine kinase"/>
    <property type="match status" value="1"/>
</dbReference>
<evidence type="ECO:0000259" key="12">
    <source>
        <dbReference type="PROSITE" id="PS50109"/>
    </source>
</evidence>
<dbReference type="Proteomes" id="UP000033995">
    <property type="component" value="Unassembled WGS sequence"/>
</dbReference>
<keyword evidence="9" id="KW-0902">Two-component regulatory system</keyword>
<evidence type="ECO:0000313" key="15">
    <source>
        <dbReference type="Proteomes" id="UP000033995"/>
    </source>
</evidence>
<evidence type="ECO:0000256" key="11">
    <source>
        <dbReference type="SAM" id="Phobius"/>
    </source>
</evidence>
<dbReference type="CDD" id="cd00075">
    <property type="entry name" value="HATPase"/>
    <property type="match status" value="1"/>
</dbReference>
<keyword evidence="10 11" id="KW-0472">Membrane</keyword>
<organism evidence="14 15">
    <name type="scientific">Candidatus Woesebacteria bacterium GW2011_GWA2_33_28</name>
    <dbReference type="NCBI Taxonomy" id="1618561"/>
    <lineage>
        <taxon>Bacteria</taxon>
        <taxon>Candidatus Woeseibacteriota</taxon>
    </lineage>
</organism>
<keyword evidence="5" id="KW-0808">Transferase</keyword>
<keyword evidence="8 11" id="KW-1133">Transmembrane helix</keyword>
<dbReference type="CDD" id="cd00082">
    <property type="entry name" value="HisKA"/>
    <property type="match status" value="1"/>
</dbReference>
<reference evidence="14 15" key="1">
    <citation type="journal article" date="2015" name="Nature">
        <title>rRNA introns, odd ribosomes, and small enigmatic genomes across a large radiation of phyla.</title>
        <authorList>
            <person name="Brown C.T."/>
            <person name="Hug L.A."/>
            <person name="Thomas B.C."/>
            <person name="Sharon I."/>
            <person name="Castelle C.J."/>
            <person name="Singh A."/>
            <person name="Wilkins M.J."/>
            <person name="Williams K.H."/>
            <person name="Banfield J.F."/>
        </authorList>
    </citation>
    <scope>NUCLEOTIDE SEQUENCE [LARGE SCALE GENOMIC DNA]</scope>
</reference>
<dbReference type="InterPro" id="IPR005467">
    <property type="entry name" value="His_kinase_dom"/>
</dbReference>
<dbReference type="CDD" id="cd06225">
    <property type="entry name" value="HAMP"/>
    <property type="match status" value="1"/>
</dbReference>
<evidence type="ECO:0000256" key="2">
    <source>
        <dbReference type="ARBA" id="ARBA00004370"/>
    </source>
</evidence>
<evidence type="ECO:0000313" key="14">
    <source>
        <dbReference type="EMBL" id="KKP47001.1"/>
    </source>
</evidence>
<dbReference type="EC" id="2.7.13.3" evidence="3"/>
<evidence type="ECO:0000256" key="5">
    <source>
        <dbReference type="ARBA" id="ARBA00022679"/>
    </source>
</evidence>
<dbReference type="Pfam" id="PF00672">
    <property type="entry name" value="HAMP"/>
    <property type="match status" value="1"/>
</dbReference>
<dbReference type="Pfam" id="PF02518">
    <property type="entry name" value="HATPase_c"/>
    <property type="match status" value="1"/>
</dbReference>
<dbReference type="InterPro" id="IPR004358">
    <property type="entry name" value="Sig_transdc_His_kin-like_C"/>
</dbReference>
<evidence type="ECO:0000256" key="10">
    <source>
        <dbReference type="ARBA" id="ARBA00023136"/>
    </source>
</evidence>
<name>A0A0G0A6V0_9BACT</name>
<dbReference type="InterPro" id="IPR003660">
    <property type="entry name" value="HAMP_dom"/>
</dbReference>
<dbReference type="PROSITE" id="PS50109">
    <property type="entry name" value="HIS_KIN"/>
    <property type="match status" value="1"/>
</dbReference>
<proteinExistence type="predicted"/>
<dbReference type="SUPFAM" id="SSF47384">
    <property type="entry name" value="Homodimeric domain of signal transducing histidine kinase"/>
    <property type="match status" value="1"/>
</dbReference>
<dbReference type="GO" id="GO:0005886">
    <property type="term" value="C:plasma membrane"/>
    <property type="evidence" value="ECO:0007669"/>
    <property type="project" value="TreeGrafter"/>
</dbReference>
<dbReference type="PROSITE" id="PS50885">
    <property type="entry name" value="HAMP"/>
    <property type="match status" value="1"/>
</dbReference>
<dbReference type="PANTHER" id="PTHR45436">
    <property type="entry name" value="SENSOR HISTIDINE KINASE YKOH"/>
    <property type="match status" value="1"/>
</dbReference>
<dbReference type="EMBL" id="LBOZ01000006">
    <property type="protein sequence ID" value="KKP47001.1"/>
    <property type="molecule type" value="Genomic_DNA"/>
</dbReference>
<dbReference type="InterPro" id="IPR050428">
    <property type="entry name" value="TCS_sensor_his_kinase"/>
</dbReference>
<evidence type="ECO:0000256" key="8">
    <source>
        <dbReference type="ARBA" id="ARBA00022989"/>
    </source>
</evidence>
<evidence type="ECO:0000256" key="6">
    <source>
        <dbReference type="ARBA" id="ARBA00022692"/>
    </source>
</evidence>
<comment type="subcellular location">
    <subcellularLocation>
        <location evidence="2">Membrane</location>
    </subcellularLocation>
</comment>
<dbReference type="SMART" id="SM00304">
    <property type="entry name" value="HAMP"/>
    <property type="match status" value="1"/>
</dbReference>
<evidence type="ECO:0000256" key="3">
    <source>
        <dbReference type="ARBA" id="ARBA00012438"/>
    </source>
</evidence>
<dbReference type="Gene3D" id="6.10.340.10">
    <property type="match status" value="1"/>
</dbReference>
<comment type="caution">
    <text evidence="14">The sequence shown here is derived from an EMBL/GenBank/DDBJ whole genome shotgun (WGS) entry which is preliminary data.</text>
</comment>
<keyword evidence="7 14" id="KW-0418">Kinase</keyword>
<evidence type="ECO:0000256" key="7">
    <source>
        <dbReference type="ARBA" id="ARBA00022777"/>
    </source>
</evidence>
<dbReference type="PANTHER" id="PTHR45436:SF5">
    <property type="entry name" value="SENSOR HISTIDINE KINASE TRCS"/>
    <property type="match status" value="1"/>
</dbReference>
<accession>A0A0G0A6V0</accession>
<dbReference type="GO" id="GO:0000155">
    <property type="term" value="F:phosphorelay sensor kinase activity"/>
    <property type="evidence" value="ECO:0007669"/>
    <property type="project" value="InterPro"/>
</dbReference>
<dbReference type="InterPro" id="IPR036097">
    <property type="entry name" value="HisK_dim/P_sf"/>
</dbReference>
<comment type="catalytic activity">
    <reaction evidence="1">
        <text>ATP + protein L-histidine = ADP + protein N-phospho-L-histidine.</text>
        <dbReference type="EC" id="2.7.13.3"/>
    </reaction>
</comment>
<feature type="domain" description="HAMP" evidence="13">
    <location>
        <begin position="168"/>
        <end position="221"/>
    </location>
</feature>
<dbReference type="PRINTS" id="PR00344">
    <property type="entry name" value="BCTRLSENSOR"/>
</dbReference>
<protein>
    <recommendedName>
        <fullName evidence="3">histidine kinase</fullName>
        <ecNumber evidence="3">2.7.13.3</ecNumber>
    </recommendedName>
</protein>
<evidence type="ECO:0000256" key="4">
    <source>
        <dbReference type="ARBA" id="ARBA00022553"/>
    </source>
</evidence>
<dbReference type="InterPro" id="IPR003661">
    <property type="entry name" value="HisK_dim/P_dom"/>
</dbReference>
<dbReference type="Gene3D" id="3.30.565.10">
    <property type="entry name" value="Histidine kinase-like ATPase, C-terminal domain"/>
    <property type="match status" value="1"/>
</dbReference>
<keyword evidence="4" id="KW-0597">Phosphoprotein</keyword>
<evidence type="ECO:0000259" key="13">
    <source>
        <dbReference type="PROSITE" id="PS50885"/>
    </source>
</evidence>
<keyword evidence="6 11" id="KW-0812">Transmembrane</keyword>
<feature type="transmembrane region" description="Helical" evidence="11">
    <location>
        <begin position="12"/>
        <end position="32"/>
    </location>
</feature>
<gene>
    <name evidence="14" type="ORF">UR38_C0006G0004</name>
</gene>